<dbReference type="Proteomes" id="UP001597197">
    <property type="component" value="Unassembled WGS sequence"/>
</dbReference>
<dbReference type="SUPFAM" id="SSF52172">
    <property type="entry name" value="CheY-like"/>
    <property type="match status" value="1"/>
</dbReference>
<dbReference type="PROSITE" id="PS50110">
    <property type="entry name" value="RESPONSE_REGULATORY"/>
    <property type="match status" value="1"/>
</dbReference>
<evidence type="ECO:0000256" key="2">
    <source>
        <dbReference type="ARBA" id="ARBA00023125"/>
    </source>
</evidence>
<evidence type="ECO:0000256" key="1">
    <source>
        <dbReference type="ARBA" id="ARBA00023015"/>
    </source>
</evidence>
<sequence>MLLDLHRPRLDGRATTQRLRAEFPAVRVLILSPNDHALAIGQVMAAGAQGYVLNNASHDEILVGIRAVAAGKRFLGSELGLTMLGKVLPTETEPTKPTDGFTGIAAPYAAKRAACGLPRAIRVAGGQYF</sequence>
<comment type="caution">
    <text evidence="6">The sequence shown here is derived from an EMBL/GenBank/DDBJ whole genome shotgun (WGS) entry which is preliminary data.</text>
</comment>
<dbReference type="PANTHER" id="PTHR43214">
    <property type="entry name" value="TWO-COMPONENT RESPONSE REGULATOR"/>
    <property type="match status" value="1"/>
</dbReference>
<evidence type="ECO:0000313" key="7">
    <source>
        <dbReference type="Proteomes" id="UP001597197"/>
    </source>
</evidence>
<dbReference type="PANTHER" id="PTHR43214:SF41">
    <property type="entry name" value="NITRATE_NITRITE RESPONSE REGULATOR PROTEIN NARP"/>
    <property type="match status" value="1"/>
</dbReference>
<dbReference type="InterPro" id="IPR001789">
    <property type="entry name" value="Sig_transdc_resp-reg_receiver"/>
</dbReference>
<proteinExistence type="predicted"/>
<dbReference type="RefSeq" id="WP_382316898.1">
    <property type="nucleotide sequence ID" value="NZ_JBHUFD010000018.1"/>
</dbReference>
<evidence type="ECO:0000256" key="3">
    <source>
        <dbReference type="ARBA" id="ARBA00023163"/>
    </source>
</evidence>
<evidence type="ECO:0000256" key="4">
    <source>
        <dbReference type="PROSITE-ProRule" id="PRU00169"/>
    </source>
</evidence>
<organism evidence="6 7">
    <name type="scientific">Hymenobacter bucti</name>
    <dbReference type="NCBI Taxonomy" id="1844114"/>
    <lineage>
        <taxon>Bacteria</taxon>
        <taxon>Pseudomonadati</taxon>
        <taxon>Bacteroidota</taxon>
        <taxon>Cytophagia</taxon>
        <taxon>Cytophagales</taxon>
        <taxon>Hymenobacteraceae</taxon>
        <taxon>Hymenobacter</taxon>
    </lineage>
</organism>
<feature type="modified residue" description="4-aspartylphosphate" evidence="4">
    <location>
        <position position="4"/>
    </location>
</feature>
<dbReference type="EMBL" id="JBHUFD010000018">
    <property type="protein sequence ID" value="MFD1874791.1"/>
    <property type="molecule type" value="Genomic_DNA"/>
</dbReference>
<dbReference type="Gene3D" id="3.40.50.2300">
    <property type="match status" value="1"/>
</dbReference>
<keyword evidence="1" id="KW-0805">Transcription regulation</keyword>
<name>A0ABW4QZJ6_9BACT</name>
<gene>
    <name evidence="6" type="ORF">ACFSDX_20310</name>
</gene>
<keyword evidence="2" id="KW-0238">DNA-binding</keyword>
<accession>A0ABW4QZJ6</accession>
<dbReference type="InterPro" id="IPR011006">
    <property type="entry name" value="CheY-like_superfamily"/>
</dbReference>
<protein>
    <recommendedName>
        <fullName evidence="5">Response regulatory domain-containing protein</fullName>
    </recommendedName>
</protein>
<dbReference type="InterPro" id="IPR039420">
    <property type="entry name" value="WalR-like"/>
</dbReference>
<evidence type="ECO:0000313" key="6">
    <source>
        <dbReference type="EMBL" id="MFD1874791.1"/>
    </source>
</evidence>
<feature type="domain" description="Response regulatory" evidence="5">
    <location>
        <begin position="1"/>
        <end position="69"/>
    </location>
</feature>
<keyword evidence="7" id="KW-1185">Reference proteome</keyword>
<evidence type="ECO:0000259" key="5">
    <source>
        <dbReference type="PROSITE" id="PS50110"/>
    </source>
</evidence>
<keyword evidence="4" id="KW-0597">Phosphoprotein</keyword>
<keyword evidence="3" id="KW-0804">Transcription</keyword>
<reference evidence="7" key="1">
    <citation type="journal article" date="2019" name="Int. J. Syst. Evol. Microbiol.">
        <title>The Global Catalogue of Microorganisms (GCM) 10K type strain sequencing project: providing services to taxonomists for standard genome sequencing and annotation.</title>
        <authorList>
            <consortium name="The Broad Institute Genomics Platform"/>
            <consortium name="The Broad Institute Genome Sequencing Center for Infectious Disease"/>
            <person name="Wu L."/>
            <person name="Ma J."/>
        </authorList>
    </citation>
    <scope>NUCLEOTIDE SEQUENCE [LARGE SCALE GENOMIC DNA]</scope>
    <source>
        <strain evidence="7">CGMCC 1.15795</strain>
    </source>
</reference>